<evidence type="ECO:0000256" key="2">
    <source>
        <dbReference type="ARBA" id="ARBA00022475"/>
    </source>
</evidence>
<proteinExistence type="predicted"/>
<feature type="transmembrane region" description="Helical" evidence="6">
    <location>
        <begin position="360"/>
        <end position="382"/>
    </location>
</feature>
<dbReference type="SUPFAM" id="SSF103473">
    <property type="entry name" value="MFS general substrate transporter"/>
    <property type="match status" value="1"/>
</dbReference>
<evidence type="ECO:0000256" key="6">
    <source>
        <dbReference type="SAM" id="Phobius"/>
    </source>
</evidence>
<sequence>MRELLRLDGFRRLLAGQAVSSLGDWMGTLALMYFVLKLSGSTTAIGGVLVLRLFPSAIGAPLAARAVTRWNRRRVMMAADVIRAGMAVLLPIVPWLGWVFFWAFAMEVASLAFLPARDSSVPVLIGENDDPDRPAAGRLALANGLVMGFYYVMVPLGAAAFGLIHLVSGSAAWTGHLEYVAVFWVDAATYVVSFFAIRSLPDLGPDAAAVRAAEREAAKEGRSTRQGLLAAMRIPIVREILLAVGIVALGLGSLFSLGVVFVREVLHAGPLGFGALVALFGIGFVVGLALLRRRTDANLPAQMRIGIAGQGLVIIAMGLFASLIWGYLAALLFGMAATTALVSAITHLQDGLTGSVRDVALAAFHGTLRFGLAVAALITGAVADALKGGEYHLGPLGAVDPIQLVLIGSGGVALLGSFFIRSHPDDAVPASGPDDGPKAS</sequence>
<feature type="transmembrane region" description="Helical" evidence="6">
    <location>
        <begin position="42"/>
        <end position="63"/>
    </location>
</feature>
<gene>
    <name evidence="7" type="ORF">BTM25_46320</name>
</gene>
<dbReference type="Gene3D" id="1.20.1250.20">
    <property type="entry name" value="MFS general substrate transporter like domains"/>
    <property type="match status" value="1"/>
</dbReference>
<feature type="transmembrane region" description="Helical" evidence="6">
    <location>
        <begin position="148"/>
        <end position="167"/>
    </location>
</feature>
<dbReference type="GO" id="GO:0022857">
    <property type="term" value="F:transmembrane transporter activity"/>
    <property type="evidence" value="ECO:0007669"/>
    <property type="project" value="InterPro"/>
</dbReference>
<keyword evidence="5 6" id="KW-0472">Membrane</keyword>
<comment type="caution">
    <text evidence="7">The sequence shown here is derived from an EMBL/GenBank/DDBJ whole genome shotgun (WGS) entry which is preliminary data.</text>
</comment>
<evidence type="ECO:0000256" key="4">
    <source>
        <dbReference type="ARBA" id="ARBA00022989"/>
    </source>
</evidence>
<evidence type="ECO:0000256" key="5">
    <source>
        <dbReference type="ARBA" id="ARBA00023136"/>
    </source>
</evidence>
<accession>A0A2P4UEN7</accession>
<dbReference type="Pfam" id="PF07690">
    <property type="entry name" value="MFS_1"/>
    <property type="match status" value="1"/>
</dbReference>
<dbReference type="GO" id="GO:0005886">
    <property type="term" value="C:plasma membrane"/>
    <property type="evidence" value="ECO:0007669"/>
    <property type="project" value="UniProtKB-SubCell"/>
</dbReference>
<dbReference type="EMBL" id="MTBP01000003">
    <property type="protein sequence ID" value="POM23478.1"/>
    <property type="molecule type" value="Genomic_DNA"/>
</dbReference>
<evidence type="ECO:0000256" key="3">
    <source>
        <dbReference type="ARBA" id="ARBA00022692"/>
    </source>
</evidence>
<feature type="transmembrane region" description="Helical" evidence="6">
    <location>
        <begin position="327"/>
        <end position="348"/>
    </location>
</feature>
<dbReference type="InterPro" id="IPR036259">
    <property type="entry name" value="MFS_trans_sf"/>
</dbReference>
<feature type="transmembrane region" description="Helical" evidence="6">
    <location>
        <begin position="240"/>
        <end position="262"/>
    </location>
</feature>
<feature type="transmembrane region" description="Helical" evidence="6">
    <location>
        <begin position="12"/>
        <end position="36"/>
    </location>
</feature>
<name>A0A2P4UEN7_9ACTN</name>
<dbReference type="CDD" id="cd06173">
    <property type="entry name" value="MFS_MefA_like"/>
    <property type="match status" value="1"/>
</dbReference>
<reference evidence="7 8" key="1">
    <citation type="journal article" date="2017" name="Chemistry">
        <title>Isolation, Biosynthesis and Chemical Modifications of Rubterolones A-F: Rare Tropolone Alkaloids from Actinomadura sp. 5-2.</title>
        <authorList>
            <person name="Guo H."/>
            <person name="Benndorf R."/>
            <person name="Leichnitz D."/>
            <person name="Klassen J.L."/>
            <person name="Vollmers J."/>
            <person name="Gorls H."/>
            <person name="Steinacker M."/>
            <person name="Weigel C."/>
            <person name="Dahse H.M."/>
            <person name="Kaster A.K."/>
            <person name="de Beer Z.W."/>
            <person name="Poulsen M."/>
            <person name="Beemelmanns C."/>
        </authorList>
    </citation>
    <scope>NUCLEOTIDE SEQUENCE [LARGE SCALE GENOMIC DNA]</scope>
    <source>
        <strain evidence="7 8">5-2</strain>
    </source>
</reference>
<organism evidence="7 8">
    <name type="scientific">Actinomadura rubteroloni</name>
    <dbReference type="NCBI Taxonomy" id="1926885"/>
    <lineage>
        <taxon>Bacteria</taxon>
        <taxon>Bacillati</taxon>
        <taxon>Actinomycetota</taxon>
        <taxon>Actinomycetes</taxon>
        <taxon>Streptosporangiales</taxon>
        <taxon>Thermomonosporaceae</taxon>
        <taxon>Actinomadura</taxon>
    </lineage>
</organism>
<comment type="subcellular location">
    <subcellularLocation>
        <location evidence="1">Cell membrane</location>
        <topology evidence="1">Multi-pass membrane protein</topology>
    </subcellularLocation>
</comment>
<dbReference type="PANTHER" id="PTHR23513:SF18">
    <property type="entry name" value="INTEGRAL MEMBRANE PROTEIN"/>
    <property type="match status" value="1"/>
</dbReference>
<feature type="transmembrane region" description="Helical" evidence="6">
    <location>
        <begin position="402"/>
        <end position="420"/>
    </location>
</feature>
<dbReference type="RefSeq" id="WP_103565091.1">
    <property type="nucleotide sequence ID" value="NZ_MTBP01000003.1"/>
</dbReference>
<dbReference type="PANTHER" id="PTHR23513">
    <property type="entry name" value="INTEGRAL MEMBRANE EFFLUX PROTEIN-RELATED"/>
    <property type="match status" value="1"/>
</dbReference>
<protein>
    <submittedName>
        <fullName evidence="7">Major Facilitator Superfamily protein</fullName>
    </submittedName>
</protein>
<keyword evidence="3 6" id="KW-0812">Transmembrane</keyword>
<feature type="transmembrane region" description="Helical" evidence="6">
    <location>
        <begin position="303"/>
        <end position="321"/>
    </location>
</feature>
<dbReference type="Proteomes" id="UP000242367">
    <property type="component" value="Unassembled WGS sequence"/>
</dbReference>
<dbReference type="AlphaFoldDB" id="A0A2P4UEN7"/>
<evidence type="ECO:0000256" key="1">
    <source>
        <dbReference type="ARBA" id="ARBA00004651"/>
    </source>
</evidence>
<evidence type="ECO:0000313" key="8">
    <source>
        <dbReference type="Proteomes" id="UP000242367"/>
    </source>
</evidence>
<keyword evidence="8" id="KW-1185">Reference proteome</keyword>
<keyword evidence="4 6" id="KW-1133">Transmembrane helix</keyword>
<keyword evidence="2" id="KW-1003">Cell membrane</keyword>
<evidence type="ECO:0000313" key="7">
    <source>
        <dbReference type="EMBL" id="POM23478.1"/>
    </source>
</evidence>
<feature type="transmembrane region" description="Helical" evidence="6">
    <location>
        <begin position="268"/>
        <end position="291"/>
    </location>
</feature>
<dbReference type="InterPro" id="IPR011701">
    <property type="entry name" value="MFS"/>
</dbReference>